<name>A0ABT9A5U6_9SPHN</name>
<dbReference type="InterPro" id="IPR004843">
    <property type="entry name" value="Calcineurin-like_PHP"/>
</dbReference>
<dbReference type="RefSeq" id="WP_304562579.1">
    <property type="nucleotide sequence ID" value="NZ_JAUQSZ010000013.1"/>
</dbReference>
<dbReference type="InterPro" id="IPR050126">
    <property type="entry name" value="Ap4A_hydrolase"/>
</dbReference>
<dbReference type="PANTHER" id="PTHR42850:SF4">
    <property type="entry name" value="ZINC-DEPENDENT ENDOPOLYPHOSPHATASE"/>
    <property type="match status" value="1"/>
</dbReference>
<accession>A0ABT9A5U6</accession>
<sequence>MLSRLRTTEPPVAVDAEEAWPTPAAPQDMRIYAIGDVHGRRDLLDMMLSQIVADLQTRPAERFTLVFLGDLIDRGPDSAGVVERILRLQAERVPLRIIQGNHEQILLEMLDGDTDARDMFGHIGGYETMTSYGLTDHEMRSRSADENVSRLRELIPETHLALFRAGEESVQLGDYLFVHAGVQPGVALDAQSARDLRWIRAPFLNSDRYHGSVIVHGHSVSKAPVDRANRIGVDTGAFATGVLSAVVLEGETRRFLEARGVARARTEEAA</sequence>
<evidence type="ECO:0000313" key="2">
    <source>
        <dbReference type="EMBL" id="MDO7844117.1"/>
    </source>
</evidence>
<proteinExistence type="predicted"/>
<gene>
    <name evidence="2" type="ORF">Q5H94_17450</name>
</gene>
<evidence type="ECO:0000313" key="3">
    <source>
        <dbReference type="Proteomes" id="UP001176468"/>
    </source>
</evidence>
<evidence type="ECO:0000259" key="1">
    <source>
        <dbReference type="Pfam" id="PF00149"/>
    </source>
</evidence>
<comment type="caution">
    <text evidence="2">The sequence shown here is derived from an EMBL/GenBank/DDBJ whole genome shotgun (WGS) entry which is preliminary data.</text>
</comment>
<dbReference type="PANTHER" id="PTHR42850">
    <property type="entry name" value="METALLOPHOSPHOESTERASE"/>
    <property type="match status" value="1"/>
</dbReference>
<reference evidence="2" key="1">
    <citation type="submission" date="2023-07" db="EMBL/GenBank/DDBJ databases">
        <authorList>
            <person name="Kim M.K."/>
        </authorList>
    </citation>
    <scope>NUCLEOTIDE SEQUENCE</scope>
    <source>
        <strain evidence="2">CA1-15</strain>
    </source>
</reference>
<organism evidence="2 3">
    <name type="scientific">Sphingomonas immobilis</name>
    <dbReference type="NCBI Taxonomy" id="3063997"/>
    <lineage>
        <taxon>Bacteria</taxon>
        <taxon>Pseudomonadati</taxon>
        <taxon>Pseudomonadota</taxon>
        <taxon>Alphaproteobacteria</taxon>
        <taxon>Sphingomonadales</taxon>
        <taxon>Sphingomonadaceae</taxon>
        <taxon>Sphingomonas</taxon>
    </lineage>
</organism>
<dbReference type="Proteomes" id="UP001176468">
    <property type="component" value="Unassembled WGS sequence"/>
</dbReference>
<keyword evidence="3" id="KW-1185">Reference proteome</keyword>
<dbReference type="Pfam" id="PF00149">
    <property type="entry name" value="Metallophos"/>
    <property type="match status" value="1"/>
</dbReference>
<dbReference type="InterPro" id="IPR029052">
    <property type="entry name" value="Metallo-depent_PP-like"/>
</dbReference>
<protein>
    <submittedName>
        <fullName evidence="2">Metallophosphoesterase</fullName>
    </submittedName>
</protein>
<dbReference type="EMBL" id="JAUQSZ010000013">
    <property type="protein sequence ID" value="MDO7844117.1"/>
    <property type="molecule type" value="Genomic_DNA"/>
</dbReference>
<dbReference type="Gene3D" id="3.60.21.10">
    <property type="match status" value="1"/>
</dbReference>
<feature type="domain" description="Calcineurin-like phosphoesterase" evidence="1">
    <location>
        <begin position="29"/>
        <end position="219"/>
    </location>
</feature>
<dbReference type="SUPFAM" id="SSF56300">
    <property type="entry name" value="Metallo-dependent phosphatases"/>
    <property type="match status" value="1"/>
</dbReference>